<feature type="transmembrane region" description="Helical" evidence="8">
    <location>
        <begin position="14"/>
        <end position="36"/>
    </location>
</feature>
<proteinExistence type="inferred from homology"/>
<keyword evidence="8" id="KW-1133">Transmembrane helix</keyword>
<evidence type="ECO:0000256" key="3">
    <source>
        <dbReference type="ARBA" id="ARBA00022617"/>
    </source>
</evidence>
<evidence type="ECO:0000313" key="9">
    <source>
        <dbReference type="EMBL" id="GAB0133542.1"/>
    </source>
</evidence>
<comment type="cofactor">
    <cofactor evidence="1">
        <name>heme</name>
        <dbReference type="ChEBI" id="CHEBI:30413"/>
    </cofactor>
</comment>
<comment type="caution">
    <text evidence="9">The sequence shown here is derived from an EMBL/GenBank/DDBJ whole genome shotgun (WGS) entry which is preliminary data.</text>
</comment>
<keyword evidence="3" id="KW-0349">Heme</keyword>
<evidence type="ECO:0000256" key="4">
    <source>
        <dbReference type="ARBA" id="ARBA00022723"/>
    </source>
</evidence>
<keyword evidence="5" id="KW-0408">Iron</keyword>
<keyword evidence="8" id="KW-0472">Membrane</keyword>
<evidence type="ECO:0000256" key="1">
    <source>
        <dbReference type="ARBA" id="ARBA00001971"/>
    </source>
</evidence>
<accession>A0ABQ0CJE1</accession>
<keyword evidence="4" id="KW-0479">Metal-binding</keyword>
<dbReference type="InterPro" id="IPR001128">
    <property type="entry name" value="Cyt_P450"/>
</dbReference>
<dbReference type="PANTHER" id="PTHR24304">
    <property type="entry name" value="CYTOCHROME P450 FAMILY 7"/>
    <property type="match status" value="1"/>
</dbReference>
<dbReference type="Proteomes" id="UP001562357">
    <property type="component" value="Unassembled WGS sequence"/>
</dbReference>
<evidence type="ECO:0000256" key="7">
    <source>
        <dbReference type="ARBA" id="ARBA00023180"/>
    </source>
</evidence>
<dbReference type="InterPro" id="IPR002403">
    <property type="entry name" value="Cyt_P450_E_grp-IV"/>
</dbReference>
<evidence type="ECO:0000256" key="2">
    <source>
        <dbReference type="ARBA" id="ARBA00010617"/>
    </source>
</evidence>
<dbReference type="Pfam" id="PF00067">
    <property type="entry name" value="p450"/>
    <property type="match status" value="1"/>
</dbReference>
<comment type="similarity">
    <text evidence="2">Belongs to the cytochrome P450 family.</text>
</comment>
<keyword evidence="6" id="KW-0503">Monooxygenase</keyword>
<gene>
    <name evidence="9" type="primary">g1949</name>
    <name evidence="9" type="ORF">EsDP_00001949</name>
</gene>
<keyword evidence="6" id="KW-0560">Oxidoreductase</keyword>
<keyword evidence="7" id="KW-0325">Glycoprotein</keyword>
<evidence type="ECO:0000313" key="10">
    <source>
        <dbReference type="Proteomes" id="UP001562357"/>
    </source>
</evidence>
<dbReference type="InterPro" id="IPR036396">
    <property type="entry name" value="Cyt_P450_sf"/>
</dbReference>
<dbReference type="InterPro" id="IPR050529">
    <property type="entry name" value="CYP450_sterol_14alpha_dmase"/>
</dbReference>
<reference evidence="10" key="1">
    <citation type="submission" date="2024-06" db="EMBL/GenBank/DDBJ databases">
        <title>Draft Genome Sequences of Epichloe bromicola Strains Isolated from Elymus ciliaris.</title>
        <authorList>
            <consortium name="Epichloe bromicola genome sequencing consortium"/>
            <person name="Miura A."/>
            <person name="Imano S."/>
            <person name="Ashida A."/>
            <person name="Sato I."/>
            <person name="Chiba S."/>
            <person name="Tanaka A."/>
            <person name="Camagna M."/>
            <person name="Takemoto D."/>
        </authorList>
    </citation>
    <scope>NUCLEOTIDE SEQUENCE [LARGE SCALE GENOMIC DNA]</scope>
    <source>
        <strain evidence="10">DP</strain>
    </source>
</reference>
<dbReference type="PANTHER" id="PTHR24304:SF2">
    <property type="entry name" value="24-HYDROXYCHOLESTEROL 7-ALPHA-HYDROXYLASE"/>
    <property type="match status" value="1"/>
</dbReference>
<dbReference type="SUPFAM" id="SSF48264">
    <property type="entry name" value="Cytochrome P450"/>
    <property type="match status" value="1"/>
</dbReference>
<keyword evidence="10" id="KW-1185">Reference proteome</keyword>
<organism evidence="9 10">
    <name type="scientific">Epichloe bromicola</name>
    <dbReference type="NCBI Taxonomy" id="79588"/>
    <lineage>
        <taxon>Eukaryota</taxon>
        <taxon>Fungi</taxon>
        <taxon>Dikarya</taxon>
        <taxon>Ascomycota</taxon>
        <taxon>Pezizomycotina</taxon>
        <taxon>Sordariomycetes</taxon>
        <taxon>Hypocreomycetidae</taxon>
        <taxon>Hypocreales</taxon>
        <taxon>Clavicipitaceae</taxon>
        <taxon>Epichloe</taxon>
    </lineage>
</organism>
<evidence type="ECO:0000256" key="8">
    <source>
        <dbReference type="SAM" id="Phobius"/>
    </source>
</evidence>
<evidence type="ECO:0000256" key="6">
    <source>
        <dbReference type="ARBA" id="ARBA00023033"/>
    </source>
</evidence>
<dbReference type="PRINTS" id="PR00465">
    <property type="entry name" value="EP450IV"/>
</dbReference>
<dbReference type="EMBL" id="BAAFGZ010000047">
    <property type="protein sequence ID" value="GAB0133542.1"/>
    <property type="molecule type" value="Genomic_DNA"/>
</dbReference>
<dbReference type="Gene3D" id="1.10.630.10">
    <property type="entry name" value="Cytochrome P450"/>
    <property type="match status" value="1"/>
</dbReference>
<name>A0ABQ0CJE1_9HYPO</name>
<evidence type="ECO:0000256" key="5">
    <source>
        <dbReference type="ARBA" id="ARBA00023004"/>
    </source>
</evidence>
<sequence length="524" mass="58950">MAMILSSLAAPQNWPAGVLILVLILVISLTTITMVVPRYPARPAWPSRAPKALSGWPVLGCLGFFRNRWSFIRKHTSTSPSGQFSFFYGPHFIVALSGAAARQTFFTSRSLDLNEGYVFSPQSMLTIVEQTSFAALFSATPSIEHFHEGEGTLASHFTRLFKCFTRESRLEVVLSDLVRDCVSSYEDMDISAPLDPFDALYRLVYKLTLRTLGSKDVAENSKLLDETLEIFTTLDGSSALEVMFPKIPFPSKLNKMWAGTKLHWIFSKIMQDRRTSGRVEHDAMQALMDAGEGDIIISAFIMAALFAGLNNTTVNAAWILLFLGKNKEWYQKIRDEVDASIAKHRCSDEETRADVLSRLTLAECEQEFPLIGLCLRESIRLTMPGSTFRKNISGKDVKIGNSEEVIPKDCFAIYPIADIHLDPDIYPDPHTWDPSRYLPERAEDKKTSHAYVGWGTGLHPCLGKRFAKLEITICIAMFFAFFDCQVADEKGNTENVKLPPINHNNICSKRQPGHTWLKCRRRVS</sequence>
<evidence type="ECO:0008006" key="11">
    <source>
        <dbReference type="Google" id="ProtNLM"/>
    </source>
</evidence>
<protein>
    <recommendedName>
        <fullName evidence="11">Cytochrome P450 6A1</fullName>
    </recommendedName>
</protein>
<keyword evidence="8" id="KW-0812">Transmembrane</keyword>